<dbReference type="PANTHER" id="PTHR11214:SF3">
    <property type="entry name" value="BETA-1,3-GALACTOSYLTRANSFERASE 6"/>
    <property type="match status" value="1"/>
</dbReference>
<organism evidence="11">
    <name type="scientific">Oikopleura dioica</name>
    <name type="common">Tunicate</name>
    <dbReference type="NCBI Taxonomy" id="34765"/>
    <lineage>
        <taxon>Eukaryota</taxon>
        <taxon>Metazoa</taxon>
        <taxon>Chordata</taxon>
        <taxon>Tunicata</taxon>
        <taxon>Appendicularia</taxon>
        <taxon>Copelata</taxon>
        <taxon>Oikopleuridae</taxon>
        <taxon>Oikopleura</taxon>
    </lineage>
</organism>
<evidence type="ECO:0000256" key="6">
    <source>
        <dbReference type="ARBA" id="ARBA00022968"/>
    </source>
</evidence>
<evidence type="ECO:0000256" key="7">
    <source>
        <dbReference type="ARBA" id="ARBA00022989"/>
    </source>
</evidence>
<dbReference type="AlphaFoldDB" id="E4YGR0"/>
<keyword evidence="5 10" id="KW-0812">Transmembrane</keyword>
<dbReference type="Pfam" id="PF01762">
    <property type="entry name" value="Galactosyl_T"/>
    <property type="match status" value="1"/>
</dbReference>
<reference evidence="11" key="1">
    <citation type="journal article" date="2010" name="Science">
        <title>Plasticity of animal genome architecture unmasked by rapid evolution of a pelagic tunicate.</title>
        <authorList>
            <person name="Denoeud F."/>
            <person name="Henriet S."/>
            <person name="Mungpakdee S."/>
            <person name="Aury J.M."/>
            <person name="Da Silva C."/>
            <person name="Brinkmann H."/>
            <person name="Mikhaleva J."/>
            <person name="Olsen L.C."/>
            <person name="Jubin C."/>
            <person name="Canestro C."/>
            <person name="Bouquet J.M."/>
            <person name="Danks G."/>
            <person name="Poulain J."/>
            <person name="Campsteijn C."/>
            <person name="Adamski M."/>
            <person name="Cross I."/>
            <person name="Yadetie F."/>
            <person name="Muffato M."/>
            <person name="Louis A."/>
            <person name="Butcher S."/>
            <person name="Tsagkogeorga G."/>
            <person name="Konrad A."/>
            <person name="Singh S."/>
            <person name="Jensen M.F."/>
            <person name="Cong E.H."/>
            <person name="Eikeseth-Otteraa H."/>
            <person name="Noel B."/>
            <person name="Anthouard V."/>
            <person name="Porcel B.M."/>
            <person name="Kachouri-Lafond R."/>
            <person name="Nishino A."/>
            <person name="Ugolini M."/>
            <person name="Chourrout P."/>
            <person name="Nishida H."/>
            <person name="Aasland R."/>
            <person name="Huzurbazar S."/>
            <person name="Westhof E."/>
            <person name="Delsuc F."/>
            <person name="Lehrach H."/>
            <person name="Reinhardt R."/>
            <person name="Weissenbach J."/>
            <person name="Roy S.W."/>
            <person name="Artiguenave F."/>
            <person name="Postlethwait J.H."/>
            <person name="Manak J.R."/>
            <person name="Thompson E.M."/>
            <person name="Jaillon O."/>
            <person name="Du Pasquier L."/>
            <person name="Boudinot P."/>
            <person name="Liberles D.A."/>
            <person name="Volff J.N."/>
            <person name="Philippe H."/>
            <person name="Lenhard B."/>
            <person name="Roest Crollius H."/>
            <person name="Wincker P."/>
            <person name="Chourrout D."/>
        </authorList>
    </citation>
    <scope>NUCLEOTIDE SEQUENCE [LARGE SCALE GENOMIC DNA]</scope>
</reference>
<dbReference type="Proteomes" id="UP000011014">
    <property type="component" value="Unassembled WGS sequence"/>
</dbReference>
<name>E4YGR0_OIKDI</name>
<evidence type="ECO:0000256" key="9">
    <source>
        <dbReference type="ARBA" id="ARBA00023136"/>
    </source>
</evidence>
<evidence type="ECO:0000256" key="4">
    <source>
        <dbReference type="ARBA" id="ARBA00022679"/>
    </source>
</evidence>
<protein>
    <recommendedName>
        <fullName evidence="10">Hexosyltransferase</fullName>
        <ecNumber evidence="10">2.4.1.-</ecNumber>
    </recommendedName>
</protein>
<gene>
    <name evidence="11" type="ORF">GSOID_T00024716001</name>
</gene>
<comment type="similarity">
    <text evidence="2 10">Belongs to the glycosyltransferase 31 family.</text>
</comment>
<dbReference type="EMBL" id="FN654533">
    <property type="protein sequence ID" value="CBY34684.1"/>
    <property type="molecule type" value="Genomic_DNA"/>
</dbReference>
<comment type="subcellular location">
    <subcellularLocation>
        <location evidence="1 10">Golgi apparatus membrane</location>
        <topology evidence="1 10">Single-pass type II membrane protein</topology>
    </subcellularLocation>
</comment>
<proteinExistence type="inferred from homology"/>
<keyword evidence="4" id="KW-0808">Transferase</keyword>
<dbReference type="GO" id="GO:0016758">
    <property type="term" value="F:hexosyltransferase activity"/>
    <property type="evidence" value="ECO:0007669"/>
    <property type="project" value="InterPro"/>
</dbReference>
<keyword evidence="8 10" id="KW-0333">Golgi apparatus</keyword>
<dbReference type="PANTHER" id="PTHR11214">
    <property type="entry name" value="BETA-1,3-N-ACETYLGLUCOSAMINYLTRANSFERASE"/>
    <property type="match status" value="1"/>
</dbReference>
<evidence type="ECO:0000256" key="10">
    <source>
        <dbReference type="RuleBase" id="RU363063"/>
    </source>
</evidence>
<dbReference type="InterPro" id="IPR002659">
    <property type="entry name" value="Glyco_trans_31"/>
</dbReference>
<dbReference type="GO" id="GO:0000139">
    <property type="term" value="C:Golgi membrane"/>
    <property type="evidence" value="ECO:0007669"/>
    <property type="project" value="UniProtKB-SubCell"/>
</dbReference>
<evidence type="ECO:0000256" key="5">
    <source>
        <dbReference type="ARBA" id="ARBA00022692"/>
    </source>
</evidence>
<evidence type="ECO:0000256" key="8">
    <source>
        <dbReference type="ARBA" id="ARBA00023034"/>
    </source>
</evidence>
<dbReference type="EC" id="2.4.1.-" evidence="10"/>
<evidence type="ECO:0000256" key="1">
    <source>
        <dbReference type="ARBA" id="ARBA00004323"/>
    </source>
</evidence>
<keyword evidence="6 10" id="KW-0735">Signal-anchor</keyword>
<keyword evidence="3 10" id="KW-0328">Glycosyltransferase</keyword>
<evidence type="ECO:0000313" key="11">
    <source>
        <dbReference type="EMBL" id="CBY34684.1"/>
    </source>
</evidence>
<evidence type="ECO:0000256" key="3">
    <source>
        <dbReference type="ARBA" id="ARBA00022676"/>
    </source>
</evidence>
<evidence type="ECO:0000256" key="2">
    <source>
        <dbReference type="ARBA" id="ARBA00008661"/>
    </source>
</evidence>
<keyword evidence="7 10" id="KW-1133">Transmembrane helix</keyword>
<accession>E4YGR0</accession>
<sequence length="310" mass="36546">MFLESKFSVFIFVKYNFSFFMEMKIIYRRPVFLFAVFAIFVCSYGIFGHAKREILLDERFSPNWIFHERMKINSCVKKQSTLECLRYKNLELALLACEENEECNGLSEVSGDRYFFYELRKGPEIVESETNSWLISCDDENADFTFANPKELEENYPELKKQRVKNSKNECVFFGKYAHMNTILKFDPNLNPKALVSPPACFDEDLIFGIKSFPKDAKNRQILRETWLDPKIWSSLGFKIKIVFIIAQTEEQINLAEEINEKKDLLILDFPETLYNLVYKDISFLRFIENKCLFVDFVFKGDDDILLKTG</sequence>
<dbReference type="GO" id="GO:0006493">
    <property type="term" value="P:protein O-linked glycosylation"/>
    <property type="evidence" value="ECO:0007669"/>
    <property type="project" value="TreeGrafter"/>
</dbReference>
<keyword evidence="9 10" id="KW-0472">Membrane</keyword>
<feature type="transmembrane region" description="Helical" evidence="10">
    <location>
        <begin position="31"/>
        <end position="50"/>
    </location>
</feature>